<evidence type="ECO:0000256" key="15">
    <source>
        <dbReference type="SAM" id="MobiDB-lite"/>
    </source>
</evidence>
<feature type="domain" description="Glycosyl hydrolase family 13 catalytic" evidence="16">
    <location>
        <begin position="98"/>
        <end position="469"/>
    </location>
</feature>
<evidence type="ECO:0000259" key="16">
    <source>
        <dbReference type="SMART" id="SM00642"/>
    </source>
</evidence>
<dbReference type="PANTHER" id="PTHR43651">
    <property type="entry name" value="1,4-ALPHA-GLUCAN-BRANCHING ENZYME"/>
    <property type="match status" value="1"/>
</dbReference>
<dbReference type="InterPro" id="IPR006047">
    <property type="entry name" value="GH13_cat_dom"/>
</dbReference>
<feature type="region of interest" description="Disordered" evidence="15">
    <location>
        <begin position="471"/>
        <end position="501"/>
    </location>
</feature>
<evidence type="ECO:0000313" key="18">
    <source>
        <dbReference type="Proteomes" id="UP001501588"/>
    </source>
</evidence>
<organism evidence="17 18">
    <name type="scientific">Craurococcus roseus</name>
    <dbReference type="NCBI Taxonomy" id="77585"/>
    <lineage>
        <taxon>Bacteria</taxon>
        <taxon>Pseudomonadati</taxon>
        <taxon>Pseudomonadota</taxon>
        <taxon>Alphaproteobacteria</taxon>
        <taxon>Acetobacterales</taxon>
        <taxon>Acetobacteraceae</taxon>
        <taxon>Craurococcus</taxon>
    </lineage>
</organism>
<keyword evidence="18" id="KW-1185">Reference proteome</keyword>
<evidence type="ECO:0000256" key="3">
    <source>
        <dbReference type="ARBA" id="ARBA00008061"/>
    </source>
</evidence>
<comment type="pathway">
    <text evidence="2 14">Glycan biosynthesis; trehalose biosynthesis.</text>
</comment>
<evidence type="ECO:0000256" key="2">
    <source>
        <dbReference type="ARBA" id="ARBA00005199"/>
    </source>
</evidence>
<comment type="similarity">
    <text evidence="3 14">Belongs to the glycosyl hydrolase 13 family.</text>
</comment>
<sequence>MSDAVGRFARETRWGATLLPDGSRTRFRVWAPDSAGACKLEIEGRPPEEMRPAGDGWFEAEAPVGAGARYRYRVSPDLAVPDPASRLQAGDVHDPSVVVDPRAFEWRNVGWRGRPWHETVLYEVHAGAMGGFKGVQHALPRLRDLGITAVELMPINDFPGKRNWGYDGVLPYAPDAAYGTPDELKALVDAAHGLGLMVFLDVVYNHFGPDGAYLHAYAKPFFDEGVHTPWGAAIDFKKAPVRDFFEDNALFWLDEYRFDGLRFDAVHAIAERDWLDTLAARVRREITDRHVHLVLENERNGASHLRGSPPPGGQFDAQWNDDGHNILHPMLTGEREGYYEDFCDDGARKLATVLEQGFLFQGQVSPHLGAPRGEPSGHLPPTAFVLFLQNHDQVGNRAFGERLSALASPDALRAATTLLLLSPQIPMLFMGEEWGATAPFLFFTDHNAELAPLVTAGRRKEFAKFAAFQDPEKRERIPDPNAERTFRDSVPDPAEAERPPHAAVLELHRRLLALRRERIVPRLPGASSAGAEAIGPGAVLARWRLGDGSRLAIACNLAASPASCEALGGETLFESAGGAAASLAAGALPAHACVALLAPPS</sequence>
<dbReference type="CDD" id="cd02853">
    <property type="entry name" value="E_set_MTHase_like_N"/>
    <property type="match status" value="1"/>
</dbReference>
<dbReference type="InterPro" id="IPR044901">
    <property type="entry name" value="Trehalose_TreZ_E-set_sf"/>
</dbReference>
<evidence type="ECO:0000256" key="8">
    <source>
        <dbReference type="ARBA" id="ARBA00023277"/>
    </source>
</evidence>
<reference evidence="18" key="1">
    <citation type="journal article" date="2019" name="Int. J. Syst. Evol. Microbiol.">
        <title>The Global Catalogue of Microorganisms (GCM) 10K type strain sequencing project: providing services to taxonomists for standard genome sequencing and annotation.</title>
        <authorList>
            <consortium name="The Broad Institute Genomics Platform"/>
            <consortium name="The Broad Institute Genome Sequencing Center for Infectious Disease"/>
            <person name="Wu L."/>
            <person name="Ma J."/>
        </authorList>
    </citation>
    <scope>NUCLEOTIDE SEQUENCE [LARGE SCALE GENOMIC DNA]</scope>
    <source>
        <strain evidence="18">JCM 9933</strain>
    </source>
</reference>
<evidence type="ECO:0000256" key="5">
    <source>
        <dbReference type="ARBA" id="ARBA00015938"/>
    </source>
</evidence>
<dbReference type="SUPFAM" id="SSF81296">
    <property type="entry name" value="E set domains"/>
    <property type="match status" value="1"/>
</dbReference>
<gene>
    <name evidence="17" type="primary">treZ</name>
    <name evidence="17" type="ORF">GCM10009416_17040</name>
</gene>
<dbReference type="Pfam" id="PF00128">
    <property type="entry name" value="Alpha-amylase"/>
    <property type="match status" value="1"/>
</dbReference>
<dbReference type="Pfam" id="PF11941">
    <property type="entry name" value="DUF3459"/>
    <property type="match status" value="1"/>
</dbReference>
<evidence type="ECO:0000256" key="1">
    <source>
        <dbReference type="ARBA" id="ARBA00004496"/>
    </source>
</evidence>
<dbReference type="NCBIfam" id="TIGR02402">
    <property type="entry name" value="trehalose_TreZ"/>
    <property type="match status" value="1"/>
</dbReference>
<evidence type="ECO:0000256" key="11">
    <source>
        <dbReference type="ARBA" id="ARBA00033284"/>
    </source>
</evidence>
<dbReference type="InterPro" id="IPR022567">
    <property type="entry name" value="DUF3459"/>
</dbReference>
<keyword evidence="8" id="KW-0119">Carbohydrate metabolism</keyword>
<comment type="subcellular location">
    <subcellularLocation>
        <location evidence="1">Cytoplasm</location>
    </subcellularLocation>
</comment>
<evidence type="ECO:0000256" key="10">
    <source>
        <dbReference type="ARBA" id="ARBA00032057"/>
    </source>
</evidence>
<dbReference type="InterPro" id="IPR013783">
    <property type="entry name" value="Ig-like_fold"/>
</dbReference>
<comment type="caution">
    <text evidence="17">The sequence shown here is derived from an EMBL/GenBank/DDBJ whole genome shotgun (WGS) entry which is preliminary data.</text>
</comment>
<protein>
    <recommendedName>
        <fullName evidence="5 13">Malto-oligosyltrehalose trehalohydrolase</fullName>
        <shortName evidence="14">MTHase</shortName>
        <ecNumber evidence="4 13">3.2.1.141</ecNumber>
    </recommendedName>
    <alternativeName>
        <fullName evidence="11 14">4-alpha-D-((1-&gt;4)-alpha-D-glucano)trehalose trehalohydrolase</fullName>
    </alternativeName>
    <alternativeName>
        <fullName evidence="10 14">Maltooligosyl trehalose trehalohydrolase</fullName>
    </alternativeName>
</protein>
<dbReference type="Gene3D" id="2.60.40.10">
    <property type="entry name" value="Immunoglobulins"/>
    <property type="match status" value="1"/>
</dbReference>
<dbReference type="InterPro" id="IPR012768">
    <property type="entry name" value="Trehalose_TreZ"/>
</dbReference>
<evidence type="ECO:0000256" key="14">
    <source>
        <dbReference type="PIRNR" id="PIRNR006337"/>
    </source>
</evidence>
<dbReference type="SMART" id="SM00642">
    <property type="entry name" value="Aamy"/>
    <property type="match status" value="1"/>
</dbReference>
<proteinExistence type="inferred from homology"/>
<keyword evidence="9 14" id="KW-0326">Glycosidase</keyword>
<dbReference type="PANTHER" id="PTHR43651:SF11">
    <property type="entry name" value="MALTO-OLIGOSYLTREHALOSE TREHALOHYDROLASE"/>
    <property type="match status" value="1"/>
</dbReference>
<keyword evidence="7 14" id="KW-0378">Hydrolase</keyword>
<dbReference type="Gene3D" id="3.20.20.80">
    <property type="entry name" value="Glycosidases"/>
    <property type="match status" value="1"/>
</dbReference>
<name>A0ABP3PYY7_9PROT</name>
<dbReference type="EC" id="3.2.1.141" evidence="4 13"/>
<evidence type="ECO:0000313" key="17">
    <source>
        <dbReference type="EMBL" id="GAA0579231.1"/>
    </source>
</evidence>
<dbReference type="InterPro" id="IPR017853">
    <property type="entry name" value="GH"/>
</dbReference>
<dbReference type="EMBL" id="BAAAFZ010000019">
    <property type="protein sequence ID" value="GAA0579231.1"/>
    <property type="molecule type" value="Genomic_DNA"/>
</dbReference>
<dbReference type="CDD" id="cd11325">
    <property type="entry name" value="AmyAc_GTHase"/>
    <property type="match status" value="1"/>
</dbReference>
<keyword evidence="6" id="KW-0963">Cytoplasm</keyword>
<dbReference type="InterPro" id="IPR014756">
    <property type="entry name" value="Ig_E-set"/>
</dbReference>
<dbReference type="Proteomes" id="UP001501588">
    <property type="component" value="Unassembled WGS sequence"/>
</dbReference>
<evidence type="ECO:0000256" key="9">
    <source>
        <dbReference type="ARBA" id="ARBA00023295"/>
    </source>
</evidence>
<evidence type="ECO:0000256" key="7">
    <source>
        <dbReference type="ARBA" id="ARBA00022801"/>
    </source>
</evidence>
<evidence type="ECO:0000256" key="12">
    <source>
        <dbReference type="ARBA" id="ARBA00034013"/>
    </source>
</evidence>
<dbReference type="RefSeq" id="WP_343894801.1">
    <property type="nucleotide sequence ID" value="NZ_BAAAFZ010000019.1"/>
</dbReference>
<dbReference type="PIRSF" id="PIRSF006337">
    <property type="entry name" value="Trehalose_TreZ"/>
    <property type="match status" value="1"/>
</dbReference>
<accession>A0ABP3PYY7</accession>
<dbReference type="Gene3D" id="1.10.10.760">
    <property type="entry name" value="E-set domains of sugar-utilizing enzymes"/>
    <property type="match status" value="1"/>
</dbReference>
<evidence type="ECO:0000256" key="13">
    <source>
        <dbReference type="NCBIfam" id="TIGR02402"/>
    </source>
</evidence>
<evidence type="ECO:0000256" key="4">
    <source>
        <dbReference type="ARBA" id="ARBA00012268"/>
    </source>
</evidence>
<dbReference type="SUPFAM" id="SSF51445">
    <property type="entry name" value="(Trans)glycosidases"/>
    <property type="match status" value="1"/>
</dbReference>
<comment type="catalytic activity">
    <reaction evidence="12 14">
        <text>hydrolysis of (1-&gt;4)-alpha-D-glucosidic linkage in 4-alpha-D-[(1-&gt;4)-alpha-D-glucanosyl]n trehalose to yield trehalose and (1-&gt;4)-alpha-D-glucan.</text>
        <dbReference type="EC" id="3.2.1.141"/>
    </reaction>
</comment>
<evidence type="ECO:0000256" key="6">
    <source>
        <dbReference type="ARBA" id="ARBA00022490"/>
    </source>
</evidence>